<feature type="domain" description="Serine aminopeptidase S33" evidence="1">
    <location>
        <begin position="87"/>
        <end position="300"/>
    </location>
</feature>
<protein>
    <submittedName>
        <fullName evidence="2">Serine aminopeptidase, S33</fullName>
    </submittedName>
</protein>
<dbReference type="PANTHER" id="PTHR43798:SF33">
    <property type="entry name" value="HYDROLASE, PUTATIVE (AFU_ORTHOLOGUE AFUA_2G14860)-RELATED"/>
    <property type="match status" value="1"/>
</dbReference>
<gene>
    <name evidence="2" type="ORF">IV203_010174</name>
</gene>
<evidence type="ECO:0000313" key="3">
    <source>
        <dbReference type="Proteomes" id="UP000693970"/>
    </source>
</evidence>
<dbReference type="InterPro" id="IPR022742">
    <property type="entry name" value="Hydrolase_4"/>
</dbReference>
<keyword evidence="2" id="KW-0645">Protease</keyword>
<sequence>MTIADTPLGTKEGSLLLDGLDIFTVPASGDDHPLTVYGLKQQTSDGAEPRPDDHVLLLLHGRTWSSVPVYHLLGGPKNAAKGVESRSLMEALNERNVTAYAMDFRGFGGTPKDATGTVEPNRCMEDVESVLRWLAARHKCSTPEKISLMGWSQGALVAQLAAQRRKPMFSRLILYGSIFDPMVRYPREPLYVKNREYVGDVDNTFDAAVEDFTIEGTIPPKAATNFAEAALLSDPIKAQWKHLYQFNNCDPGMVHVPTLVVVGDQDPYAPLHVQQELFANLGRGSDRTWSILSDADHAVHLLEGRSRFVNVVTSFIMNGKRIGKETVF</sequence>
<keyword evidence="2" id="KW-0031">Aminopeptidase</keyword>
<comment type="caution">
    <text evidence="2">The sequence shown here is derived from an EMBL/GenBank/DDBJ whole genome shotgun (WGS) entry which is preliminary data.</text>
</comment>
<reference evidence="2" key="1">
    <citation type="journal article" date="2021" name="Sci. Rep.">
        <title>Diploid genomic architecture of Nitzschia inconspicua, an elite biomass production diatom.</title>
        <authorList>
            <person name="Oliver A."/>
            <person name="Podell S."/>
            <person name="Pinowska A."/>
            <person name="Traller J.C."/>
            <person name="Smith S.R."/>
            <person name="McClure R."/>
            <person name="Beliaev A."/>
            <person name="Bohutskyi P."/>
            <person name="Hill E.A."/>
            <person name="Rabines A."/>
            <person name="Zheng H."/>
            <person name="Allen L.Z."/>
            <person name="Kuo A."/>
            <person name="Grigoriev I.V."/>
            <person name="Allen A.E."/>
            <person name="Hazlebeck D."/>
            <person name="Allen E.E."/>
        </authorList>
    </citation>
    <scope>NUCLEOTIDE SEQUENCE</scope>
    <source>
        <strain evidence="2">Hildebrandi</strain>
    </source>
</reference>
<dbReference type="Pfam" id="PF12146">
    <property type="entry name" value="Hydrolase_4"/>
    <property type="match status" value="1"/>
</dbReference>
<dbReference type="EMBL" id="JAGRRH010000018">
    <property type="protein sequence ID" value="KAG7350814.1"/>
    <property type="molecule type" value="Genomic_DNA"/>
</dbReference>
<evidence type="ECO:0000313" key="2">
    <source>
        <dbReference type="EMBL" id="KAG7350814.1"/>
    </source>
</evidence>
<dbReference type="GO" id="GO:0004177">
    <property type="term" value="F:aminopeptidase activity"/>
    <property type="evidence" value="ECO:0007669"/>
    <property type="project" value="UniProtKB-KW"/>
</dbReference>
<dbReference type="PANTHER" id="PTHR43798">
    <property type="entry name" value="MONOACYLGLYCEROL LIPASE"/>
    <property type="match status" value="1"/>
</dbReference>
<dbReference type="InterPro" id="IPR050266">
    <property type="entry name" value="AB_hydrolase_sf"/>
</dbReference>
<organism evidence="2 3">
    <name type="scientific">Nitzschia inconspicua</name>
    <dbReference type="NCBI Taxonomy" id="303405"/>
    <lineage>
        <taxon>Eukaryota</taxon>
        <taxon>Sar</taxon>
        <taxon>Stramenopiles</taxon>
        <taxon>Ochrophyta</taxon>
        <taxon>Bacillariophyta</taxon>
        <taxon>Bacillariophyceae</taxon>
        <taxon>Bacillariophycidae</taxon>
        <taxon>Bacillariales</taxon>
        <taxon>Bacillariaceae</taxon>
        <taxon>Nitzschia</taxon>
    </lineage>
</organism>
<dbReference type="AlphaFoldDB" id="A0A9K3KWR8"/>
<dbReference type="OrthoDB" id="408373at2759"/>
<dbReference type="Proteomes" id="UP000693970">
    <property type="component" value="Unassembled WGS sequence"/>
</dbReference>
<proteinExistence type="predicted"/>
<reference evidence="2" key="2">
    <citation type="submission" date="2021-04" db="EMBL/GenBank/DDBJ databases">
        <authorList>
            <person name="Podell S."/>
        </authorList>
    </citation>
    <scope>NUCLEOTIDE SEQUENCE</scope>
    <source>
        <strain evidence="2">Hildebrandi</strain>
    </source>
</reference>
<name>A0A9K3KWR8_9STRA</name>
<dbReference type="GO" id="GO:0016020">
    <property type="term" value="C:membrane"/>
    <property type="evidence" value="ECO:0007669"/>
    <property type="project" value="TreeGrafter"/>
</dbReference>
<evidence type="ECO:0000259" key="1">
    <source>
        <dbReference type="Pfam" id="PF12146"/>
    </source>
</evidence>
<accession>A0A9K3KWR8</accession>
<keyword evidence="2" id="KW-0378">Hydrolase</keyword>
<keyword evidence="3" id="KW-1185">Reference proteome</keyword>